<dbReference type="RefSeq" id="WP_047338796.1">
    <property type="nucleotide sequence ID" value="NZ_AP035890.1"/>
</dbReference>
<protein>
    <submittedName>
        <fullName evidence="8">MarR family transcriptional regulator</fullName>
    </submittedName>
</protein>
<evidence type="ECO:0000256" key="1">
    <source>
        <dbReference type="ARBA" id="ARBA00004496"/>
    </source>
</evidence>
<gene>
    <name evidence="8" type="ORF">B5E88_06765</name>
    <name evidence="7" type="ORF">P7H47_06790</name>
</gene>
<evidence type="ECO:0000313" key="8">
    <source>
        <dbReference type="EMBL" id="OUQ10245.1"/>
    </source>
</evidence>
<evidence type="ECO:0000256" key="2">
    <source>
        <dbReference type="ARBA" id="ARBA00022490"/>
    </source>
</evidence>
<reference evidence="8" key="2">
    <citation type="journal article" date="2018" name="BMC Genomics">
        <title>Whole genome sequencing and function prediction of 133 gut anaerobes isolated from chicken caecum in pure cultures.</title>
        <authorList>
            <person name="Medvecky M."/>
            <person name="Cejkova D."/>
            <person name="Polansky O."/>
            <person name="Karasova D."/>
            <person name="Kubasova T."/>
            <person name="Cizek A."/>
            <person name="Rychlik I."/>
        </authorList>
    </citation>
    <scope>NUCLEOTIDE SEQUENCE</scope>
    <source>
        <strain evidence="8">An144</strain>
    </source>
</reference>
<dbReference type="Gene3D" id="1.10.10.10">
    <property type="entry name" value="Winged helix-like DNA-binding domain superfamily/Winged helix DNA-binding domain"/>
    <property type="match status" value="1"/>
</dbReference>
<dbReference type="GO" id="GO:0006950">
    <property type="term" value="P:response to stress"/>
    <property type="evidence" value="ECO:0007669"/>
    <property type="project" value="TreeGrafter"/>
</dbReference>
<dbReference type="AlphaFoldDB" id="A0A0J0B354"/>
<dbReference type="InterPro" id="IPR036390">
    <property type="entry name" value="WH_DNA-bd_sf"/>
</dbReference>
<comment type="caution">
    <text evidence="8">The sequence shown here is derived from an EMBL/GenBank/DDBJ whole genome shotgun (WGS) entry which is preliminary data.</text>
</comment>
<keyword evidence="2" id="KW-0963">Cytoplasm</keyword>
<reference evidence="7" key="3">
    <citation type="submission" date="2023-03" db="EMBL/GenBank/DDBJ databases">
        <authorList>
            <person name="Shen W."/>
            <person name="Cai J."/>
        </authorList>
    </citation>
    <scope>NUCLEOTIDE SEQUENCE</scope>
    <source>
        <strain evidence="7">B245-2</strain>
    </source>
</reference>
<dbReference type="InterPro" id="IPR036388">
    <property type="entry name" value="WH-like_DNA-bd_sf"/>
</dbReference>
<evidence type="ECO:0000256" key="5">
    <source>
        <dbReference type="ARBA" id="ARBA00023163"/>
    </source>
</evidence>
<dbReference type="GO" id="GO:0003677">
    <property type="term" value="F:DNA binding"/>
    <property type="evidence" value="ECO:0007669"/>
    <property type="project" value="UniProtKB-KW"/>
</dbReference>
<dbReference type="InterPro" id="IPR055166">
    <property type="entry name" value="Transc_reg_Sar_Rot_HTH"/>
</dbReference>
<dbReference type="EMBL" id="JARQBI010000013">
    <property type="protein sequence ID" value="MDT2796949.1"/>
    <property type="molecule type" value="Genomic_DNA"/>
</dbReference>
<dbReference type="SMART" id="SM00347">
    <property type="entry name" value="HTH_MARR"/>
    <property type="match status" value="1"/>
</dbReference>
<keyword evidence="5" id="KW-0804">Transcription</keyword>
<feature type="domain" description="HTH marR-type" evidence="6">
    <location>
        <begin position="7"/>
        <end position="144"/>
    </location>
</feature>
<evidence type="ECO:0000313" key="7">
    <source>
        <dbReference type="EMBL" id="MDT2796949.1"/>
    </source>
</evidence>
<organism evidence="8 9">
    <name type="scientific">Enterococcus cecorum</name>
    <dbReference type="NCBI Taxonomy" id="44008"/>
    <lineage>
        <taxon>Bacteria</taxon>
        <taxon>Bacillati</taxon>
        <taxon>Bacillota</taxon>
        <taxon>Bacilli</taxon>
        <taxon>Lactobacillales</taxon>
        <taxon>Enterococcaceae</taxon>
        <taxon>Enterococcus</taxon>
    </lineage>
</organism>
<dbReference type="PANTHER" id="PTHR33164">
    <property type="entry name" value="TRANSCRIPTIONAL REGULATOR, MARR FAMILY"/>
    <property type="match status" value="1"/>
</dbReference>
<dbReference type="Proteomes" id="UP001255696">
    <property type="component" value="Unassembled WGS sequence"/>
</dbReference>
<name>A0A0J0B354_9ENTE</name>
<dbReference type="PROSITE" id="PS50995">
    <property type="entry name" value="HTH_MARR_2"/>
    <property type="match status" value="1"/>
</dbReference>
<dbReference type="PANTHER" id="PTHR33164:SF5">
    <property type="entry name" value="ORGANIC HYDROPEROXIDE RESISTANCE TRANSCRIPTIONAL REGULATOR"/>
    <property type="match status" value="1"/>
</dbReference>
<dbReference type="PRINTS" id="PR00598">
    <property type="entry name" value="HTHMARR"/>
</dbReference>
<evidence type="ECO:0000256" key="4">
    <source>
        <dbReference type="ARBA" id="ARBA00023125"/>
    </source>
</evidence>
<dbReference type="EMBL" id="NFLC01000011">
    <property type="protein sequence ID" value="OUQ10245.1"/>
    <property type="molecule type" value="Genomic_DNA"/>
</dbReference>
<dbReference type="Pfam" id="PF22381">
    <property type="entry name" value="Staph_reg_Sar_Rot"/>
    <property type="match status" value="1"/>
</dbReference>
<dbReference type="SUPFAM" id="SSF46785">
    <property type="entry name" value="Winged helix' DNA-binding domain"/>
    <property type="match status" value="1"/>
</dbReference>
<dbReference type="InterPro" id="IPR039422">
    <property type="entry name" value="MarR/SlyA-like"/>
</dbReference>
<dbReference type="GO" id="GO:0003700">
    <property type="term" value="F:DNA-binding transcription factor activity"/>
    <property type="evidence" value="ECO:0007669"/>
    <property type="project" value="InterPro"/>
</dbReference>
<evidence type="ECO:0000256" key="3">
    <source>
        <dbReference type="ARBA" id="ARBA00023015"/>
    </source>
</evidence>
<dbReference type="InterPro" id="IPR000835">
    <property type="entry name" value="HTH_MarR-typ"/>
</dbReference>
<sequence length="153" mass="17797">MIQPIVKDQLCFALYQAQKEFNRLYSKILAPFELTYPQYLTLLTLYEKDHLSVSELGEILSLDSGTLTPLIKRLEAREYVMRTRDFHDERRVLISLTPKAKEVKEDLLQTVGHCLSDLTSDETYYFSLIQQLQTLTQTLGGLNHEENLRNKSN</sequence>
<keyword evidence="3" id="KW-0805">Transcription regulation</keyword>
<proteinExistence type="predicted"/>
<evidence type="ECO:0000313" key="9">
    <source>
        <dbReference type="Proteomes" id="UP000196074"/>
    </source>
</evidence>
<comment type="subcellular location">
    <subcellularLocation>
        <location evidence="1">Cytoplasm</location>
    </subcellularLocation>
</comment>
<dbReference type="Proteomes" id="UP000196074">
    <property type="component" value="Unassembled WGS sequence"/>
</dbReference>
<reference evidence="9" key="1">
    <citation type="submission" date="2017-04" db="EMBL/GenBank/DDBJ databases">
        <title>Function of individual gut microbiota members based on whole genome sequencing of pure cultures obtained from chicken caecum.</title>
        <authorList>
            <person name="Medvecky M."/>
            <person name="Cejkova D."/>
            <person name="Polansky O."/>
            <person name="Karasova D."/>
            <person name="Kubasova T."/>
            <person name="Cizek A."/>
            <person name="Rychlik I."/>
        </authorList>
    </citation>
    <scope>NUCLEOTIDE SEQUENCE [LARGE SCALE GENOMIC DNA]</scope>
    <source>
        <strain evidence="9">An144</strain>
    </source>
</reference>
<accession>A0A0J0B354</accession>
<keyword evidence="4" id="KW-0238">DNA-binding</keyword>
<evidence type="ECO:0000259" key="6">
    <source>
        <dbReference type="PROSITE" id="PS50995"/>
    </source>
</evidence>
<dbReference type="GO" id="GO:0005737">
    <property type="term" value="C:cytoplasm"/>
    <property type="evidence" value="ECO:0007669"/>
    <property type="project" value="UniProtKB-SubCell"/>
</dbReference>